<protein>
    <submittedName>
        <fullName evidence="8">4Fe-4S ferredoxin</fullName>
    </submittedName>
</protein>
<keyword evidence="1" id="KW-0004">4Fe-4S</keyword>
<feature type="coiled-coil region" evidence="6">
    <location>
        <begin position="384"/>
        <end position="419"/>
    </location>
</feature>
<evidence type="ECO:0000256" key="3">
    <source>
        <dbReference type="ARBA" id="ARBA00022737"/>
    </source>
</evidence>
<evidence type="ECO:0000256" key="2">
    <source>
        <dbReference type="ARBA" id="ARBA00022723"/>
    </source>
</evidence>
<dbReference type="PROSITE" id="PS00198">
    <property type="entry name" value="4FE4S_FER_1"/>
    <property type="match status" value="2"/>
</dbReference>
<evidence type="ECO:0000256" key="6">
    <source>
        <dbReference type="SAM" id="Coils"/>
    </source>
</evidence>
<dbReference type="Gene3D" id="3.30.70.20">
    <property type="match status" value="2"/>
</dbReference>
<proteinExistence type="predicted"/>
<dbReference type="GO" id="GO:0046872">
    <property type="term" value="F:metal ion binding"/>
    <property type="evidence" value="ECO:0007669"/>
    <property type="project" value="UniProtKB-KW"/>
</dbReference>
<dbReference type="PROSITE" id="PS51379">
    <property type="entry name" value="4FE4S_FER_2"/>
    <property type="match status" value="3"/>
</dbReference>
<evidence type="ECO:0000313" key="9">
    <source>
        <dbReference type="Proteomes" id="UP000260943"/>
    </source>
</evidence>
<feature type="domain" description="4Fe-4S ferredoxin-type" evidence="7">
    <location>
        <begin position="86"/>
        <end position="114"/>
    </location>
</feature>
<evidence type="ECO:0000313" key="8">
    <source>
        <dbReference type="EMBL" id="RGL12209.1"/>
    </source>
</evidence>
<dbReference type="GO" id="GO:0051539">
    <property type="term" value="F:4 iron, 4 sulfur cluster binding"/>
    <property type="evidence" value="ECO:0007669"/>
    <property type="project" value="UniProtKB-KW"/>
</dbReference>
<comment type="caution">
    <text evidence="8">The sequence shown here is derived from an EMBL/GenBank/DDBJ whole genome shotgun (WGS) entry which is preliminary data.</text>
</comment>
<dbReference type="PANTHER" id="PTHR43724">
    <property type="entry name" value="PYRUVATE SYNTHASE SUBUNIT PORD"/>
    <property type="match status" value="1"/>
</dbReference>
<dbReference type="SUPFAM" id="SSF54862">
    <property type="entry name" value="4Fe-4S ferredoxins"/>
    <property type="match status" value="2"/>
</dbReference>
<keyword evidence="6" id="KW-0175">Coiled coil</keyword>
<dbReference type="PANTHER" id="PTHR43724:SF1">
    <property type="entry name" value="PYRUVATE SYNTHASE SUBUNIT PORD"/>
    <property type="match status" value="1"/>
</dbReference>
<dbReference type="Pfam" id="PF12838">
    <property type="entry name" value="Fer4_7"/>
    <property type="match status" value="1"/>
</dbReference>
<keyword evidence="3" id="KW-0677">Repeat</keyword>
<reference evidence="8 9" key="1">
    <citation type="submission" date="2018-08" db="EMBL/GenBank/DDBJ databases">
        <title>A genome reference for cultivated species of the human gut microbiota.</title>
        <authorList>
            <person name="Zou Y."/>
            <person name="Xue W."/>
            <person name="Luo G."/>
        </authorList>
    </citation>
    <scope>NUCLEOTIDE SEQUENCE [LARGE SCALE GENOMIC DNA]</scope>
    <source>
        <strain evidence="8 9">TF08-14</strain>
    </source>
</reference>
<dbReference type="AlphaFoldDB" id="A0A3E4QYB6"/>
<name>A0A3E4QYB6_9ACTN</name>
<dbReference type="Proteomes" id="UP000260943">
    <property type="component" value="Unassembled WGS sequence"/>
</dbReference>
<keyword evidence="2" id="KW-0479">Metal-binding</keyword>
<dbReference type="InterPro" id="IPR017900">
    <property type="entry name" value="4Fe4S_Fe_S_CS"/>
</dbReference>
<keyword evidence="4" id="KW-0408">Iron</keyword>
<keyword evidence="5" id="KW-0411">Iron-sulfur</keyword>
<dbReference type="InterPro" id="IPR017896">
    <property type="entry name" value="4Fe4S_Fe-S-bd"/>
</dbReference>
<dbReference type="Pfam" id="PF00037">
    <property type="entry name" value="Fer4"/>
    <property type="match status" value="1"/>
</dbReference>
<evidence type="ECO:0000259" key="7">
    <source>
        <dbReference type="PROSITE" id="PS51379"/>
    </source>
</evidence>
<dbReference type="RefSeq" id="WP_117678735.1">
    <property type="nucleotide sequence ID" value="NZ_QSRJ01000001.1"/>
</dbReference>
<organism evidence="8 9">
    <name type="scientific">Collinsella tanakaei</name>
    <dbReference type="NCBI Taxonomy" id="626935"/>
    <lineage>
        <taxon>Bacteria</taxon>
        <taxon>Bacillati</taxon>
        <taxon>Actinomycetota</taxon>
        <taxon>Coriobacteriia</taxon>
        <taxon>Coriobacteriales</taxon>
        <taxon>Coriobacteriaceae</taxon>
        <taxon>Collinsella</taxon>
    </lineage>
</organism>
<feature type="domain" description="4Fe-4S ferredoxin-type" evidence="7">
    <location>
        <begin position="313"/>
        <end position="342"/>
    </location>
</feature>
<evidence type="ECO:0000256" key="4">
    <source>
        <dbReference type="ARBA" id="ARBA00023004"/>
    </source>
</evidence>
<feature type="domain" description="4Fe-4S ferredoxin-type" evidence="7">
    <location>
        <begin position="343"/>
        <end position="372"/>
    </location>
</feature>
<accession>A0A3E4QYB6</accession>
<gene>
    <name evidence="8" type="ORF">DXC81_00655</name>
</gene>
<evidence type="ECO:0000256" key="5">
    <source>
        <dbReference type="ARBA" id="ARBA00023014"/>
    </source>
</evidence>
<sequence>MAQNHDLFDDLIDISKGLGALKDPLGGVTDALMGAASPDAPHWNPADYKERPRANTIPCMVCKYDKSSCTKCLDACPVEAIDIEDGGIEIMDTCRKCGLCAAACPTEAFVSPRIQPKKLYDAIAAAAAAHETAYVTCTRALRRLPRENEVVLACVGDVTPEVWFSVLADYPNVSVYLPLDICTNCRNTTGEEMLGEAIATAEEWSGVGMGLEVEAKDLRCVKRREYERKEFMDNIMRSTGLAVSKLNPATAALASVSQRLKAHSQQITNLERTLNKACGTNTQKRRRILMQKNQLLLSTLQAHPELAENVRVTRPECDFSKCTMCGECVAMCPTFACDLKGAGRFTLESTYCVGCGLCAEVCPDHAIAMVETDAAELIVPDPEEEKRAAEAEKARQEALKAEEEAKKKLSAALDKVEKLAD</sequence>
<dbReference type="EMBL" id="QSRJ01000001">
    <property type="protein sequence ID" value="RGL12209.1"/>
    <property type="molecule type" value="Genomic_DNA"/>
</dbReference>
<evidence type="ECO:0000256" key="1">
    <source>
        <dbReference type="ARBA" id="ARBA00022485"/>
    </source>
</evidence>